<accession>A0AAV3NM18</accession>
<feature type="region of interest" description="Disordered" evidence="6">
    <location>
        <begin position="639"/>
        <end position="679"/>
    </location>
</feature>
<sequence length="1208" mass="136773">MKRCRDDSSGQSKIMGGSNVRRLTTTDALTYLQLVKDVFRDKKDKYEEFLEVMKDFKAQRIDIHVVIRRVKQLFVGHQHLILGFNTFIPKGCQITLTPEEGGPLLAKKQVQIDDAFSFVGKIKAKLQGDNHVFKSFLHILSMYKMENKSVSEVYQEVSELFRDHPDLLSEFTLFLPYDSVAATIRDSQAGKDCRRDDRKPLVNVLKSNRDVGIHQHDSDFEKAFSRSNNDQCIVRSHNKDIREQGYDERNLNHNGVQHVFCNRKSSADQFHQFGGGTENNVKLDDHEKERGAQHKDNDGSEQHRYLQKSIQELDLSNCESCTPSYRLLPKNYPIPSVSQRTSIGAEVLNDHWVSVTSGSEDYSFKHMRKNQYEESLFRCEDDRFEMDMLLESVTSTIKHVEELLDEINDNAIGTDPLIRIEDHFTALNLRCIERLYGDHGLDVIDVLRKSSPLALPVILTRLKQKQEDWARCRSEFNKVWAETYSKNYHKSLDHRSFYFKQQDTKTLSTKALLAEIKEICDGQKQLRKKDAVLSIAVESRQPVIPHMEFEYPDTDIHEDIYQLIKYSCGELCSSELLDKVMKIWTTFFELVLGIPSRPQECAEDTHDVDKDNSAHNSVGEENFGSNCTTIANHNASNISVNRDDHTTTEHSTPSRVCLGNGIDGPPHPRDSADIDEEKSQNLCETPEDEKLVGTNVLNESSVIGKQATLGEQLTNSSTALVGNVSGPSATMVSFDINVERGLNMHISDGSKVPVCIRSMPSSSERVKEGPEVQECHSGSMSDIKAEKEEGELSPNEDTGLDNNVAYYGSAQAHMINGHYKTPHGDGIPGNTGEHVRGGENASQYAKFSPGAEDCSPEDPDEDADHEEEGNKVESECEDGVEDPHNVVADGALMPLSDSFLHSVRPLTRHVPVELKDMDKDSQIFYGNDSSYLLFRLHQTLYERLRKAKLYSSSAKNGWRVSNDMNPTDSYARFINALQSLLDGSSDNARFEDDCRSIIGTHSYILFTLEKLIYKLVKQLQAIATDDVEMRLIQLYAYEKSRNPTGFSDVVYHANAHLLLPEGSNIYRIECSGTPLRLSIQLMDHELDKPEGAAVYMKPNFADYLYGDVLCSDVPEEEKRGMYLKRNKRKNSHGEADNALFEVMEGVIMINGLESRIKVRTSKVAYAAGSRDFMFRTRKRRRTFYLHTSSISPLSNGIPVKRPRSILCS</sequence>
<reference evidence="8 9" key="1">
    <citation type="submission" date="2024-01" db="EMBL/GenBank/DDBJ databases">
        <title>The complete chloroplast genome sequence of Lithospermum erythrorhizon: insights into the phylogenetic relationship among Boraginaceae species and the maternal lineages of purple gromwells.</title>
        <authorList>
            <person name="Okada T."/>
            <person name="Watanabe K."/>
        </authorList>
    </citation>
    <scope>NUCLEOTIDE SEQUENCE [LARGE SCALE GENOMIC DNA]</scope>
</reference>
<keyword evidence="3" id="KW-0677">Repeat</keyword>
<evidence type="ECO:0000256" key="6">
    <source>
        <dbReference type="SAM" id="MobiDB-lite"/>
    </source>
</evidence>
<dbReference type="PROSITE" id="PS51477">
    <property type="entry name" value="PAH"/>
    <property type="match status" value="2"/>
</dbReference>
<feature type="compositionally biased region" description="Basic and acidic residues" evidence="6">
    <location>
        <begin position="764"/>
        <end position="774"/>
    </location>
</feature>
<protein>
    <submittedName>
        <fullName evidence="8">Chromatin/chromatin-binding, or -regulatory protein</fullName>
    </submittedName>
</protein>
<dbReference type="PANTHER" id="PTHR12346">
    <property type="entry name" value="SIN3B-RELATED"/>
    <property type="match status" value="1"/>
</dbReference>
<dbReference type="Proteomes" id="UP001454036">
    <property type="component" value="Unassembled WGS sequence"/>
</dbReference>
<feature type="domain" description="Histone deacetylase interacting" evidence="7">
    <location>
        <begin position="317"/>
        <end position="417"/>
    </location>
</feature>
<feature type="compositionally biased region" description="Acidic residues" evidence="6">
    <location>
        <begin position="854"/>
        <end position="867"/>
    </location>
</feature>
<dbReference type="AlphaFoldDB" id="A0AAV3NM18"/>
<evidence type="ECO:0000313" key="9">
    <source>
        <dbReference type="Proteomes" id="UP001454036"/>
    </source>
</evidence>
<dbReference type="EMBL" id="BAABME010000174">
    <property type="protein sequence ID" value="GAA0140370.1"/>
    <property type="molecule type" value="Genomic_DNA"/>
</dbReference>
<keyword evidence="9" id="KW-1185">Reference proteome</keyword>
<dbReference type="Gene3D" id="1.20.1160.11">
    <property type="entry name" value="Paired amphipathic helix"/>
    <property type="match status" value="2"/>
</dbReference>
<dbReference type="GO" id="GO:0000118">
    <property type="term" value="C:histone deacetylase complex"/>
    <property type="evidence" value="ECO:0007669"/>
    <property type="project" value="TreeGrafter"/>
</dbReference>
<evidence type="ECO:0000256" key="1">
    <source>
        <dbReference type="ARBA" id="ARBA00004123"/>
    </source>
</evidence>
<dbReference type="SMART" id="SM00761">
    <property type="entry name" value="HDAC_interact"/>
    <property type="match status" value="1"/>
</dbReference>
<dbReference type="GO" id="GO:0000122">
    <property type="term" value="P:negative regulation of transcription by RNA polymerase II"/>
    <property type="evidence" value="ECO:0007669"/>
    <property type="project" value="TreeGrafter"/>
</dbReference>
<keyword evidence="2" id="KW-0678">Repressor</keyword>
<proteinExistence type="predicted"/>
<evidence type="ECO:0000256" key="4">
    <source>
        <dbReference type="ARBA" id="ARBA00023242"/>
    </source>
</evidence>
<dbReference type="InterPro" id="IPR003822">
    <property type="entry name" value="PAH"/>
</dbReference>
<dbReference type="Pfam" id="PF16879">
    <property type="entry name" value="Sin3a_C"/>
    <property type="match status" value="1"/>
</dbReference>
<evidence type="ECO:0000256" key="2">
    <source>
        <dbReference type="ARBA" id="ARBA00022491"/>
    </source>
</evidence>
<dbReference type="InterPro" id="IPR036600">
    <property type="entry name" value="PAH_sf"/>
</dbReference>
<organism evidence="8 9">
    <name type="scientific">Lithospermum erythrorhizon</name>
    <name type="common">Purple gromwell</name>
    <name type="synonym">Lithospermum officinale var. erythrorhizon</name>
    <dbReference type="NCBI Taxonomy" id="34254"/>
    <lineage>
        <taxon>Eukaryota</taxon>
        <taxon>Viridiplantae</taxon>
        <taxon>Streptophyta</taxon>
        <taxon>Embryophyta</taxon>
        <taxon>Tracheophyta</taxon>
        <taxon>Spermatophyta</taxon>
        <taxon>Magnoliopsida</taxon>
        <taxon>eudicotyledons</taxon>
        <taxon>Gunneridae</taxon>
        <taxon>Pentapetalae</taxon>
        <taxon>asterids</taxon>
        <taxon>lamiids</taxon>
        <taxon>Boraginales</taxon>
        <taxon>Boraginaceae</taxon>
        <taxon>Boraginoideae</taxon>
        <taxon>Lithospermeae</taxon>
        <taxon>Lithospermum</taxon>
    </lineage>
</organism>
<gene>
    <name evidence="8" type="ORF">LIER_01731</name>
</gene>
<dbReference type="InterPro" id="IPR039774">
    <property type="entry name" value="Sin3-like"/>
</dbReference>
<dbReference type="FunFam" id="1.20.1160.11:FF:000001">
    <property type="entry name" value="Paired amphipathic helix protein Sin3"/>
    <property type="match status" value="1"/>
</dbReference>
<evidence type="ECO:0000256" key="3">
    <source>
        <dbReference type="ARBA" id="ARBA00022737"/>
    </source>
</evidence>
<dbReference type="InterPro" id="IPR013194">
    <property type="entry name" value="HDAC_interact_dom"/>
</dbReference>
<comment type="caution">
    <text evidence="8">The sequence shown here is derived from an EMBL/GenBank/DDBJ whole genome shotgun (WGS) entry which is preliminary data.</text>
</comment>
<evidence type="ECO:0000256" key="5">
    <source>
        <dbReference type="PROSITE-ProRule" id="PRU00810"/>
    </source>
</evidence>
<dbReference type="Pfam" id="PF02671">
    <property type="entry name" value="PAH"/>
    <property type="match status" value="2"/>
</dbReference>
<keyword evidence="4 5" id="KW-0539">Nucleus</keyword>
<dbReference type="GO" id="GO:0000785">
    <property type="term" value="C:chromatin"/>
    <property type="evidence" value="ECO:0007669"/>
    <property type="project" value="TreeGrafter"/>
</dbReference>
<dbReference type="InterPro" id="IPR031693">
    <property type="entry name" value="Sin3_C"/>
</dbReference>
<evidence type="ECO:0000313" key="8">
    <source>
        <dbReference type="EMBL" id="GAA0140370.1"/>
    </source>
</evidence>
<dbReference type="FunFam" id="1.20.1160.11:FF:000003">
    <property type="entry name" value="Paired amphipathic helix SIN3-like protein"/>
    <property type="match status" value="1"/>
</dbReference>
<feature type="region of interest" description="Disordered" evidence="6">
    <location>
        <begin position="817"/>
        <end position="884"/>
    </location>
</feature>
<dbReference type="PANTHER" id="PTHR12346:SF0">
    <property type="entry name" value="SIN3A, ISOFORM G"/>
    <property type="match status" value="1"/>
</dbReference>
<comment type="subcellular location">
    <subcellularLocation>
        <location evidence="1 5">Nucleus</location>
    </subcellularLocation>
</comment>
<evidence type="ECO:0000259" key="7">
    <source>
        <dbReference type="SMART" id="SM00761"/>
    </source>
</evidence>
<feature type="region of interest" description="Disordered" evidence="6">
    <location>
        <begin position="760"/>
        <end position="803"/>
    </location>
</feature>
<dbReference type="Pfam" id="PF08295">
    <property type="entry name" value="Sin3_corepress"/>
    <property type="match status" value="1"/>
</dbReference>
<name>A0AAV3NM18_LITER</name>
<dbReference type="GO" id="GO:0003714">
    <property type="term" value="F:transcription corepressor activity"/>
    <property type="evidence" value="ECO:0007669"/>
    <property type="project" value="InterPro"/>
</dbReference>
<dbReference type="SUPFAM" id="SSF47762">
    <property type="entry name" value="PAH2 domain"/>
    <property type="match status" value="2"/>
</dbReference>